<dbReference type="FunFam" id="3.30.230.10:FF:000021">
    <property type="entry name" value="Ribonuclease P protein component"/>
    <property type="match status" value="1"/>
</dbReference>
<dbReference type="SUPFAM" id="SSF54211">
    <property type="entry name" value="Ribosomal protein S5 domain 2-like"/>
    <property type="match status" value="1"/>
</dbReference>
<dbReference type="EC" id="3.1.26.5" evidence="7 8"/>
<dbReference type="EMBL" id="BJWJ01000025">
    <property type="protein sequence ID" value="GEM05159.1"/>
    <property type="molecule type" value="Genomic_DNA"/>
</dbReference>
<evidence type="ECO:0000313" key="9">
    <source>
        <dbReference type="EMBL" id="GEM05159.1"/>
    </source>
</evidence>
<dbReference type="EMBL" id="FPAI01000001">
    <property type="protein sequence ID" value="SFS31907.1"/>
    <property type="molecule type" value="Genomic_DNA"/>
</dbReference>
<evidence type="ECO:0000256" key="7">
    <source>
        <dbReference type="HAMAP-Rule" id="MF_00227"/>
    </source>
</evidence>
<evidence type="ECO:0000313" key="11">
    <source>
        <dbReference type="Proteomes" id="UP000199139"/>
    </source>
</evidence>
<proteinExistence type="inferred from homology"/>
<dbReference type="AlphaFoldDB" id="A0A1I6NVE7"/>
<protein>
    <recommendedName>
        <fullName evidence="7 8">Ribonuclease P protein component</fullName>
        <shortName evidence="7">RNase P protein</shortName>
        <shortName evidence="7">RNaseP protein</shortName>
        <ecNumber evidence="7 8">3.1.26.5</ecNumber>
    </recommendedName>
    <alternativeName>
        <fullName evidence="7">Protein C5</fullName>
    </alternativeName>
</protein>
<dbReference type="PANTHER" id="PTHR33992">
    <property type="entry name" value="RIBONUCLEASE P PROTEIN COMPONENT"/>
    <property type="match status" value="1"/>
</dbReference>
<dbReference type="OrthoDB" id="9810867at2"/>
<reference evidence="9 12" key="2">
    <citation type="submission" date="2019-07" db="EMBL/GenBank/DDBJ databases">
        <title>Whole genome shotgun sequence of Halolactibacillus miurensis NBRC 100873.</title>
        <authorList>
            <person name="Hosoyama A."/>
            <person name="Uohara A."/>
            <person name="Ohji S."/>
            <person name="Ichikawa N."/>
        </authorList>
    </citation>
    <scope>NUCLEOTIDE SEQUENCE [LARGE SCALE GENOMIC DNA]</scope>
    <source>
        <strain evidence="9 12">NBRC 100873</strain>
    </source>
</reference>
<dbReference type="NCBIfam" id="TIGR00188">
    <property type="entry name" value="rnpA"/>
    <property type="match status" value="1"/>
</dbReference>
<dbReference type="PROSITE" id="PS00648">
    <property type="entry name" value="RIBONUCLEASE_P"/>
    <property type="match status" value="1"/>
</dbReference>
<evidence type="ECO:0000313" key="12">
    <source>
        <dbReference type="Proteomes" id="UP000321773"/>
    </source>
</evidence>
<keyword evidence="5 7" id="KW-0378">Hydrolase</keyword>
<dbReference type="GO" id="GO:0030677">
    <property type="term" value="C:ribonuclease P complex"/>
    <property type="evidence" value="ECO:0007669"/>
    <property type="project" value="TreeGrafter"/>
</dbReference>
<organism evidence="10 11">
    <name type="scientific">Halolactibacillus miurensis</name>
    <dbReference type="NCBI Taxonomy" id="306541"/>
    <lineage>
        <taxon>Bacteria</taxon>
        <taxon>Bacillati</taxon>
        <taxon>Bacillota</taxon>
        <taxon>Bacilli</taxon>
        <taxon>Bacillales</taxon>
        <taxon>Bacillaceae</taxon>
        <taxon>Halolactibacillus</taxon>
    </lineage>
</organism>
<dbReference type="RefSeq" id="WP_089852671.1">
    <property type="nucleotide sequence ID" value="NZ_BJWJ01000025.1"/>
</dbReference>
<name>A0A1I6NVE7_9BACI</name>
<comment type="catalytic activity">
    <reaction evidence="7">
        <text>Endonucleolytic cleavage of RNA, removing 5'-extranucleotides from tRNA precursor.</text>
        <dbReference type="EC" id="3.1.26.5"/>
    </reaction>
</comment>
<evidence type="ECO:0000256" key="2">
    <source>
        <dbReference type="ARBA" id="ARBA00022694"/>
    </source>
</evidence>
<accession>A0A1I6NVE7</accession>
<keyword evidence="12" id="KW-1185">Reference proteome</keyword>
<evidence type="ECO:0000256" key="5">
    <source>
        <dbReference type="ARBA" id="ARBA00022801"/>
    </source>
</evidence>
<evidence type="ECO:0000256" key="4">
    <source>
        <dbReference type="ARBA" id="ARBA00022759"/>
    </source>
</evidence>
<comment type="subunit">
    <text evidence="7">Consists of a catalytic RNA component (M1 or rnpB) and a protein subunit.</text>
</comment>
<keyword evidence="6 7" id="KW-0694">RNA-binding</keyword>
<evidence type="ECO:0000256" key="8">
    <source>
        <dbReference type="NCBIfam" id="TIGR00188"/>
    </source>
</evidence>
<dbReference type="PANTHER" id="PTHR33992:SF1">
    <property type="entry name" value="RIBONUCLEASE P PROTEIN COMPONENT"/>
    <property type="match status" value="1"/>
</dbReference>
<keyword evidence="2 7" id="KW-0819">tRNA processing</keyword>
<dbReference type="GO" id="GO:0004526">
    <property type="term" value="F:ribonuclease P activity"/>
    <property type="evidence" value="ECO:0007669"/>
    <property type="project" value="UniProtKB-UniRule"/>
</dbReference>
<dbReference type="InterPro" id="IPR020568">
    <property type="entry name" value="Ribosomal_Su5_D2-typ_SF"/>
</dbReference>
<dbReference type="Gene3D" id="3.30.230.10">
    <property type="match status" value="1"/>
</dbReference>
<evidence type="ECO:0000256" key="1">
    <source>
        <dbReference type="ARBA" id="ARBA00002663"/>
    </source>
</evidence>
<evidence type="ECO:0000256" key="6">
    <source>
        <dbReference type="ARBA" id="ARBA00022884"/>
    </source>
</evidence>
<dbReference type="Pfam" id="PF00825">
    <property type="entry name" value="Ribonuclease_P"/>
    <property type="match status" value="1"/>
</dbReference>
<dbReference type="GO" id="GO:0000049">
    <property type="term" value="F:tRNA binding"/>
    <property type="evidence" value="ECO:0007669"/>
    <property type="project" value="UniProtKB-UniRule"/>
</dbReference>
<gene>
    <name evidence="7 9" type="primary">rnpA</name>
    <name evidence="9" type="ORF">HMI01_21470</name>
    <name evidence="10" type="ORF">SAMN05421668_10111</name>
</gene>
<dbReference type="GO" id="GO:0042781">
    <property type="term" value="F:3'-tRNA processing endoribonuclease activity"/>
    <property type="evidence" value="ECO:0007669"/>
    <property type="project" value="TreeGrafter"/>
</dbReference>
<dbReference type="InterPro" id="IPR000100">
    <property type="entry name" value="RNase_P"/>
</dbReference>
<comment type="similarity">
    <text evidence="7">Belongs to the RnpA family.</text>
</comment>
<comment type="function">
    <text evidence="1 7">RNaseP catalyzes the removal of the 5'-leader sequence from pre-tRNA to produce the mature 5'-terminus. It can also cleave other RNA substrates such as 4.5S RNA. The protein component plays an auxiliary but essential role in vivo by binding to the 5'-leader sequence and broadening the substrate specificity of the ribozyme.</text>
</comment>
<keyword evidence="4 7" id="KW-0255">Endonuclease</keyword>
<evidence type="ECO:0000313" key="10">
    <source>
        <dbReference type="EMBL" id="SFS31907.1"/>
    </source>
</evidence>
<dbReference type="HAMAP" id="MF_00227">
    <property type="entry name" value="RNase_P"/>
    <property type="match status" value="1"/>
</dbReference>
<sequence length="122" mass="14423">MKKAYRLKSNDDFQQVFKRGTSFANRQLVLYYLPKQNQTHFRIGLSVSKKVGNAVVRNRIKRYLRQAFHELDPEIKQAYDFVIIARVPTKDLDFHEIKKSLTHVLFKSKLLKQGQKNKVQDS</sequence>
<reference evidence="10 11" key="1">
    <citation type="submission" date="2016-10" db="EMBL/GenBank/DDBJ databases">
        <authorList>
            <person name="de Groot N.N."/>
        </authorList>
    </citation>
    <scope>NUCLEOTIDE SEQUENCE [LARGE SCALE GENOMIC DNA]</scope>
    <source>
        <strain evidence="10 11">DSM 17074</strain>
    </source>
</reference>
<dbReference type="Proteomes" id="UP000321773">
    <property type="component" value="Unassembled WGS sequence"/>
</dbReference>
<evidence type="ECO:0000256" key="3">
    <source>
        <dbReference type="ARBA" id="ARBA00022722"/>
    </source>
</evidence>
<dbReference type="InterPro" id="IPR014721">
    <property type="entry name" value="Ribsml_uS5_D2-typ_fold_subgr"/>
</dbReference>
<dbReference type="Proteomes" id="UP000199139">
    <property type="component" value="Unassembled WGS sequence"/>
</dbReference>
<keyword evidence="3 7" id="KW-0540">Nuclease</keyword>
<dbReference type="STRING" id="306541.SAMN05421668_10111"/>
<dbReference type="InterPro" id="IPR020539">
    <property type="entry name" value="RNase_P_CS"/>
</dbReference>
<dbReference type="GO" id="GO:0001682">
    <property type="term" value="P:tRNA 5'-leader removal"/>
    <property type="evidence" value="ECO:0007669"/>
    <property type="project" value="UniProtKB-UniRule"/>
</dbReference>